<sequence length="38" mass="4360">MANYVFVANLSLIIHRSRPLRLSISAPVSSREFIAMLW</sequence>
<organism evidence="1 2">
    <name type="scientific">Parascaris equorum</name>
    <name type="common">Equine roundworm</name>
    <dbReference type="NCBI Taxonomy" id="6256"/>
    <lineage>
        <taxon>Eukaryota</taxon>
        <taxon>Metazoa</taxon>
        <taxon>Ecdysozoa</taxon>
        <taxon>Nematoda</taxon>
        <taxon>Chromadorea</taxon>
        <taxon>Rhabditida</taxon>
        <taxon>Spirurina</taxon>
        <taxon>Ascaridomorpha</taxon>
        <taxon>Ascaridoidea</taxon>
        <taxon>Ascarididae</taxon>
        <taxon>Parascaris</taxon>
    </lineage>
</organism>
<dbReference type="AlphaFoldDB" id="A0A914RRX2"/>
<dbReference type="Proteomes" id="UP000887564">
    <property type="component" value="Unplaced"/>
</dbReference>
<name>A0A914RRX2_PAREQ</name>
<reference evidence="2" key="1">
    <citation type="submission" date="2022-11" db="UniProtKB">
        <authorList>
            <consortium name="WormBaseParasite"/>
        </authorList>
    </citation>
    <scope>IDENTIFICATION</scope>
</reference>
<dbReference type="WBParaSite" id="PEQ_0000905201-mRNA-1">
    <property type="protein sequence ID" value="PEQ_0000905201-mRNA-1"/>
    <property type="gene ID" value="PEQ_0000905201"/>
</dbReference>
<evidence type="ECO:0000313" key="1">
    <source>
        <dbReference type="Proteomes" id="UP000887564"/>
    </source>
</evidence>
<proteinExistence type="predicted"/>
<protein>
    <submittedName>
        <fullName evidence="2">Uncharacterized protein</fullName>
    </submittedName>
</protein>
<evidence type="ECO:0000313" key="2">
    <source>
        <dbReference type="WBParaSite" id="PEQ_0000905201-mRNA-1"/>
    </source>
</evidence>
<accession>A0A914RRX2</accession>
<keyword evidence="1" id="KW-1185">Reference proteome</keyword>